<sequence length="113" mass="12406">MVPLSSLSIWSLLNAAAVTFPFRTRALLGFQRSSDSRLAWPLFCSLANRVLELLCSLVLCRKTCADPFPGESRAKTDNLAQASRIRLSELDEGSPKPLCAKGRPSDLLELLSE</sequence>
<name>A0A4D6LCJ1_VIGUN</name>
<feature type="signal peptide" evidence="1">
    <location>
        <begin position="1"/>
        <end position="17"/>
    </location>
</feature>
<proteinExistence type="predicted"/>
<evidence type="ECO:0000313" key="2">
    <source>
        <dbReference type="EMBL" id="QCD86024.1"/>
    </source>
</evidence>
<organism evidence="2 3">
    <name type="scientific">Vigna unguiculata</name>
    <name type="common">Cowpea</name>
    <dbReference type="NCBI Taxonomy" id="3917"/>
    <lineage>
        <taxon>Eukaryota</taxon>
        <taxon>Viridiplantae</taxon>
        <taxon>Streptophyta</taxon>
        <taxon>Embryophyta</taxon>
        <taxon>Tracheophyta</taxon>
        <taxon>Spermatophyta</taxon>
        <taxon>Magnoliopsida</taxon>
        <taxon>eudicotyledons</taxon>
        <taxon>Gunneridae</taxon>
        <taxon>Pentapetalae</taxon>
        <taxon>rosids</taxon>
        <taxon>fabids</taxon>
        <taxon>Fabales</taxon>
        <taxon>Fabaceae</taxon>
        <taxon>Papilionoideae</taxon>
        <taxon>50 kb inversion clade</taxon>
        <taxon>NPAAA clade</taxon>
        <taxon>indigoferoid/millettioid clade</taxon>
        <taxon>Phaseoleae</taxon>
        <taxon>Vigna</taxon>
    </lineage>
</organism>
<feature type="chain" id="PRO_5020037229" description="Secreted protein" evidence="1">
    <location>
        <begin position="18"/>
        <end position="113"/>
    </location>
</feature>
<keyword evidence="3" id="KW-1185">Reference proteome</keyword>
<reference evidence="2 3" key="1">
    <citation type="submission" date="2019-04" db="EMBL/GenBank/DDBJ databases">
        <title>An improved genome assembly and genetic linkage map for asparagus bean, Vigna unguiculata ssp. sesquipedialis.</title>
        <authorList>
            <person name="Xia Q."/>
            <person name="Zhang R."/>
            <person name="Dong Y."/>
        </authorList>
    </citation>
    <scope>NUCLEOTIDE SEQUENCE [LARGE SCALE GENOMIC DNA]</scope>
    <source>
        <tissue evidence="2">Leaf</tissue>
    </source>
</reference>
<dbReference type="EMBL" id="CP039347">
    <property type="protein sequence ID" value="QCD86024.1"/>
    <property type="molecule type" value="Genomic_DNA"/>
</dbReference>
<protein>
    <recommendedName>
        <fullName evidence="4">Secreted protein</fullName>
    </recommendedName>
</protein>
<evidence type="ECO:0008006" key="4">
    <source>
        <dbReference type="Google" id="ProtNLM"/>
    </source>
</evidence>
<gene>
    <name evidence="2" type="ORF">DEO72_LG3g545</name>
</gene>
<evidence type="ECO:0000256" key="1">
    <source>
        <dbReference type="SAM" id="SignalP"/>
    </source>
</evidence>
<dbReference type="Proteomes" id="UP000501690">
    <property type="component" value="Linkage Group LG3"/>
</dbReference>
<keyword evidence="1" id="KW-0732">Signal</keyword>
<evidence type="ECO:0000313" key="3">
    <source>
        <dbReference type="Proteomes" id="UP000501690"/>
    </source>
</evidence>
<dbReference type="AlphaFoldDB" id="A0A4D6LCJ1"/>
<accession>A0A4D6LCJ1</accession>